<dbReference type="EMBL" id="QOCI01000001">
    <property type="protein sequence ID" value="RRR19965.1"/>
    <property type="molecule type" value="Genomic_DNA"/>
</dbReference>
<dbReference type="InterPro" id="IPR020846">
    <property type="entry name" value="MFS_dom"/>
</dbReference>
<evidence type="ECO:0000256" key="2">
    <source>
        <dbReference type="ARBA" id="ARBA00022692"/>
    </source>
</evidence>
<feature type="transmembrane region" description="Helical" evidence="5">
    <location>
        <begin position="12"/>
        <end position="30"/>
    </location>
</feature>
<dbReference type="InterPro" id="IPR051788">
    <property type="entry name" value="MFS_Transporter"/>
</dbReference>
<dbReference type="Gene3D" id="1.20.1250.20">
    <property type="entry name" value="MFS general substrate transporter like domains"/>
    <property type="match status" value="2"/>
</dbReference>
<feature type="transmembrane region" description="Helical" evidence="5">
    <location>
        <begin position="368"/>
        <end position="385"/>
    </location>
</feature>
<dbReference type="GO" id="GO:0022857">
    <property type="term" value="F:transmembrane transporter activity"/>
    <property type="evidence" value="ECO:0007669"/>
    <property type="project" value="InterPro"/>
</dbReference>
<evidence type="ECO:0000313" key="7">
    <source>
        <dbReference type="EMBL" id="RRR19965.1"/>
    </source>
</evidence>
<feature type="transmembrane region" description="Helical" evidence="5">
    <location>
        <begin position="104"/>
        <end position="129"/>
    </location>
</feature>
<comment type="caution">
    <text evidence="7">The sequence shown here is derived from an EMBL/GenBank/DDBJ whole genome shotgun (WGS) entry which is preliminary data.</text>
</comment>
<dbReference type="PANTHER" id="PTHR23514">
    <property type="entry name" value="BYPASS OF STOP CODON PROTEIN 6"/>
    <property type="match status" value="1"/>
</dbReference>
<feature type="transmembrane region" description="Helical" evidence="5">
    <location>
        <begin position="279"/>
        <end position="299"/>
    </location>
</feature>
<dbReference type="AlphaFoldDB" id="A0A3R8QQN8"/>
<organism evidence="7 8">
    <name type="scientific">Brachybacterium paraconglomeratum</name>
    <dbReference type="NCBI Taxonomy" id="173362"/>
    <lineage>
        <taxon>Bacteria</taxon>
        <taxon>Bacillati</taxon>
        <taxon>Actinomycetota</taxon>
        <taxon>Actinomycetes</taxon>
        <taxon>Micrococcales</taxon>
        <taxon>Dermabacteraceae</taxon>
        <taxon>Brachybacterium</taxon>
    </lineage>
</organism>
<keyword evidence="8" id="KW-1185">Reference proteome</keyword>
<keyword evidence="2 5" id="KW-0812">Transmembrane</keyword>
<keyword evidence="3 5" id="KW-1133">Transmembrane helix</keyword>
<evidence type="ECO:0000259" key="6">
    <source>
        <dbReference type="PROSITE" id="PS50850"/>
    </source>
</evidence>
<feature type="transmembrane region" description="Helical" evidence="5">
    <location>
        <begin position="345"/>
        <end position="362"/>
    </location>
</feature>
<feature type="domain" description="Major facilitator superfamily (MFS) profile" evidence="6">
    <location>
        <begin position="213"/>
        <end position="402"/>
    </location>
</feature>
<dbReference type="Pfam" id="PF07690">
    <property type="entry name" value="MFS_1"/>
    <property type="match status" value="1"/>
</dbReference>
<feature type="transmembrane region" description="Helical" evidence="5">
    <location>
        <begin position="80"/>
        <end position="98"/>
    </location>
</feature>
<dbReference type="GO" id="GO:0005886">
    <property type="term" value="C:plasma membrane"/>
    <property type="evidence" value="ECO:0007669"/>
    <property type="project" value="UniProtKB-SubCell"/>
</dbReference>
<dbReference type="PROSITE" id="PS50850">
    <property type="entry name" value="MFS"/>
    <property type="match status" value="1"/>
</dbReference>
<dbReference type="InterPro" id="IPR036259">
    <property type="entry name" value="MFS_trans_sf"/>
</dbReference>
<keyword evidence="4 5" id="KW-0472">Membrane</keyword>
<feature type="transmembrane region" description="Helical" evidence="5">
    <location>
        <begin position="251"/>
        <end position="272"/>
    </location>
</feature>
<feature type="transmembrane region" description="Helical" evidence="5">
    <location>
        <begin position="166"/>
        <end position="188"/>
    </location>
</feature>
<feature type="transmembrane region" description="Helical" evidence="5">
    <location>
        <begin position="141"/>
        <end position="160"/>
    </location>
</feature>
<reference evidence="7 8" key="1">
    <citation type="submission" date="2018-07" db="EMBL/GenBank/DDBJ databases">
        <title>Brachybacteriurn paraconglorneratum KCTC 9916.</title>
        <authorList>
            <person name="Li Y."/>
        </authorList>
    </citation>
    <scope>NUCLEOTIDE SEQUENCE [LARGE SCALE GENOMIC DNA]</scope>
    <source>
        <strain evidence="7 8">KCTC 9916</strain>
    </source>
</reference>
<dbReference type="RefSeq" id="WP_126984411.1">
    <property type="nucleotide sequence ID" value="NZ_JALXWX010000024.1"/>
</dbReference>
<feature type="transmembrane region" description="Helical" evidence="5">
    <location>
        <begin position="209"/>
        <end position="231"/>
    </location>
</feature>
<dbReference type="GeneID" id="78119552"/>
<dbReference type="InterPro" id="IPR011701">
    <property type="entry name" value="MFS"/>
</dbReference>
<gene>
    <name evidence="7" type="ORF">DS079_00710</name>
</gene>
<feature type="transmembrane region" description="Helical" evidence="5">
    <location>
        <begin position="50"/>
        <end position="73"/>
    </location>
</feature>
<feature type="transmembrane region" description="Helical" evidence="5">
    <location>
        <begin position="305"/>
        <end position="325"/>
    </location>
</feature>
<comment type="subcellular location">
    <subcellularLocation>
        <location evidence="1">Cell membrane</location>
        <topology evidence="1">Multi-pass membrane protein</topology>
    </subcellularLocation>
</comment>
<evidence type="ECO:0000256" key="5">
    <source>
        <dbReference type="SAM" id="Phobius"/>
    </source>
</evidence>
<evidence type="ECO:0000256" key="1">
    <source>
        <dbReference type="ARBA" id="ARBA00004651"/>
    </source>
</evidence>
<dbReference type="SUPFAM" id="SSF103473">
    <property type="entry name" value="MFS general substrate transporter"/>
    <property type="match status" value="1"/>
</dbReference>
<evidence type="ECO:0000256" key="4">
    <source>
        <dbReference type="ARBA" id="ARBA00023136"/>
    </source>
</evidence>
<evidence type="ECO:0000313" key="8">
    <source>
        <dbReference type="Proteomes" id="UP000274327"/>
    </source>
</evidence>
<evidence type="ECO:0000256" key="3">
    <source>
        <dbReference type="ARBA" id="ARBA00022989"/>
    </source>
</evidence>
<dbReference type="PANTHER" id="PTHR23514:SF13">
    <property type="entry name" value="INNER MEMBRANE PROTEIN YBJJ"/>
    <property type="match status" value="1"/>
</dbReference>
<sequence>MPAGSFSRDVRPLRGFSLGLVYLTLSFPLGSWVGRIPQIKEALDATDASWGLASTIATCGEIVGLAIIVVLIGRTSTRKMTIVTASVVLAMGPLVALSPTLPALVASLTLWMIASKILGTTSGALILVHQRELGRIIFGRFDALYSIGMLIGGALSWAAIRQDIPASHQFAITNSMLAIALLISLRALPEEEAPTTESEPLCRRLRSRFTGPLLLLGGLSLLASFIDSAAAQWAGIYLSRTAGGDPALGSLGYVLVMATKSACLLFIGTIVARVGWRAITLASVVVTTFALLLGVGSGLLVPGVIALLVLGAGTAFFGPLVNTLASAQPGTTNGEARTMLEMGELPAYVLTPVLVGLLASILNVRWAFLLMTGLPLLACGVLFLTPGTRRLLISHDDELMTN</sequence>
<proteinExistence type="predicted"/>
<dbReference type="Proteomes" id="UP000274327">
    <property type="component" value="Unassembled WGS sequence"/>
</dbReference>
<accession>A0A3R8QQN8</accession>
<name>A0A3R8QQN8_9MICO</name>
<protein>
    <recommendedName>
        <fullName evidence="6">Major facilitator superfamily (MFS) profile domain-containing protein</fullName>
    </recommendedName>
</protein>